<sequence>MIGFFNEHNLYVIATVIQWVIVFLIFLFGLVTSYRGYLQLQHPIPVTSAPPEVAYFEMIGITILAVLVALALQYIKKGSL</sequence>
<feature type="transmembrane region" description="Helical" evidence="1">
    <location>
        <begin position="54"/>
        <end position="75"/>
    </location>
</feature>
<keyword evidence="1" id="KW-1133">Transmembrane helix</keyword>
<keyword evidence="3" id="KW-1185">Reference proteome</keyword>
<protein>
    <submittedName>
        <fullName evidence="2">Uncharacterized protein</fullName>
    </submittedName>
</protein>
<organism evidence="2 3">
    <name type="scientific">Scardovia inopinata F0304</name>
    <dbReference type="NCBI Taxonomy" id="641146"/>
    <lineage>
        <taxon>Bacteria</taxon>
        <taxon>Bacillati</taxon>
        <taxon>Actinomycetota</taxon>
        <taxon>Actinomycetes</taxon>
        <taxon>Bifidobacteriales</taxon>
        <taxon>Bifidobacteriaceae</taxon>
        <taxon>Scardovia</taxon>
    </lineage>
</organism>
<comment type="caution">
    <text evidence="2">The sequence shown here is derived from an EMBL/GenBank/DDBJ whole genome shotgun (WGS) entry which is preliminary data.</text>
</comment>
<dbReference type="Proteomes" id="UP000005777">
    <property type="component" value="Unassembled WGS sequence"/>
</dbReference>
<feature type="transmembrane region" description="Helical" evidence="1">
    <location>
        <begin position="12"/>
        <end position="34"/>
    </location>
</feature>
<dbReference type="HOGENOM" id="CLU_2587735_0_0_11"/>
<evidence type="ECO:0000313" key="3">
    <source>
        <dbReference type="Proteomes" id="UP000005777"/>
    </source>
</evidence>
<dbReference type="RefSeq" id="WP_040590501.1">
    <property type="nucleotide sequence ID" value="NZ_GG770225.1"/>
</dbReference>
<reference evidence="2 3" key="1">
    <citation type="submission" date="2012-01" db="EMBL/GenBank/DDBJ databases">
        <title>The Genome Sequence of Scardovia inopinata F0304.</title>
        <authorList>
            <consortium name="The Broad Institute Genome Sequencing Platform"/>
            <person name="Earl A."/>
            <person name="Ward D."/>
            <person name="Feldgarden M."/>
            <person name="Gevers D."/>
            <person name="Izard J."/>
            <person name="Baranova O.V."/>
            <person name="Blanton J.M."/>
            <person name="Tanner A.C."/>
            <person name="Dewhirst F.E."/>
            <person name="Young S.K."/>
            <person name="Zeng Q."/>
            <person name="Gargeya S."/>
            <person name="Fitzgerald M."/>
            <person name="Haas B."/>
            <person name="Abouelleil A."/>
            <person name="Alvarado L."/>
            <person name="Arachchi H.M."/>
            <person name="Berlin A."/>
            <person name="Chapman S.B."/>
            <person name="Gearin G."/>
            <person name="Goldberg J."/>
            <person name="Griggs A."/>
            <person name="Gujja S."/>
            <person name="Hansen M."/>
            <person name="Heiman D."/>
            <person name="Howarth C."/>
            <person name="Larimer J."/>
            <person name="Lui A."/>
            <person name="MacDonald P.J."/>
            <person name="McCowen C."/>
            <person name="Montmayeur A."/>
            <person name="Murphy C."/>
            <person name="Neiman D."/>
            <person name="Pearson M."/>
            <person name="Priest M."/>
            <person name="Roberts A."/>
            <person name="Saif S."/>
            <person name="Shea T."/>
            <person name="Sisk P."/>
            <person name="Stolte C."/>
            <person name="Sykes S."/>
            <person name="Wortman J."/>
            <person name="Nusbaum C."/>
            <person name="Birren B."/>
        </authorList>
    </citation>
    <scope>NUCLEOTIDE SEQUENCE [LARGE SCALE GENOMIC DNA]</scope>
    <source>
        <strain evidence="2 3">F0304</strain>
    </source>
</reference>
<accession>W1MXB4</accession>
<name>W1MXB4_SCAIO</name>
<keyword evidence="1" id="KW-0472">Membrane</keyword>
<dbReference type="EMBL" id="ADCX01000003">
    <property type="protein sequence ID" value="EQW17315.1"/>
    <property type="molecule type" value="Genomic_DNA"/>
</dbReference>
<evidence type="ECO:0000313" key="2">
    <source>
        <dbReference type="EMBL" id="EQW17315.1"/>
    </source>
</evidence>
<keyword evidence="1" id="KW-0812">Transmembrane</keyword>
<proteinExistence type="predicted"/>
<gene>
    <name evidence="2" type="ORF">HMPREF9020_01499</name>
</gene>
<dbReference type="AlphaFoldDB" id="W1MXB4"/>
<evidence type="ECO:0000256" key="1">
    <source>
        <dbReference type="SAM" id="Phobius"/>
    </source>
</evidence>